<feature type="chain" id="PRO_5014630329" evidence="1">
    <location>
        <begin position="32"/>
        <end position="90"/>
    </location>
</feature>
<keyword evidence="1" id="KW-0732">Signal</keyword>
<organism evidence="2">
    <name type="scientific">Anopheles darlingi</name>
    <name type="common">Mosquito</name>
    <dbReference type="NCBI Taxonomy" id="43151"/>
    <lineage>
        <taxon>Eukaryota</taxon>
        <taxon>Metazoa</taxon>
        <taxon>Ecdysozoa</taxon>
        <taxon>Arthropoda</taxon>
        <taxon>Hexapoda</taxon>
        <taxon>Insecta</taxon>
        <taxon>Pterygota</taxon>
        <taxon>Neoptera</taxon>
        <taxon>Endopterygota</taxon>
        <taxon>Diptera</taxon>
        <taxon>Nematocera</taxon>
        <taxon>Culicoidea</taxon>
        <taxon>Culicidae</taxon>
        <taxon>Anophelinae</taxon>
        <taxon>Anopheles</taxon>
    </lineage>
</organism>
<evidence type="ECO:0000313" key="2">
    <source>
        <dbReference type="EMBL" id="MBW71218.1"/>
    </source>
</evidence>
<reference evidence="2" key="1">
    <citation type="submission" date="2018-01" db="EMBL/GenBank/DDBJ databases">
        <title>An insight into the sialome of Amazonian anophelines.</title>
        <authorList>
            <person name="Ribeiro J.M."/>
            <person name="Scarpassa V."/>
            <person name="Calvo E."/>
        </authorList>
    </citation>
    <scope>NUCLEOTIDE SEQUENCE</scope>
</reference>
<evidence type="ECO:0000256" key="1">
    <source>
        <dbReference type="SAM" id="SignalP"/>
    </source>
</evidence>
<proteinExistence type="predicted"/>
<sequence>MLSAFDYCFLLFGLLHHLLLLLLLFSACLRCFHDDADTCDLLLARGCTVTRDRITSRFNATVTPGRKWFGRQDDRRCVMLYVIVSGSCGW</sequence>
<feature type="signal peptide" evidence="1">
    <location>
        <begin position="1"/>
        <end position="31"/>
    </location>
</feature>
<protein>
    <submittedName>
        <fullName evidence="2">Putative secreted protein</fullName>
    </submittedName>
</protein>
<name>A0A2M4D2A1_ANODA</name>
<dbReference type="EMBL" id="GGFL01007040">
    <property type="protein sequence ID" value="MBW71218.1"/>
    <property type="molecule type" value="Transcribed_RNA"/>
</dbReference>
<dbReference type="AlphaFoldDB" id="A0A2M4D2A1"/>
<accession>A0A2M4D2A1</accession>